<evidence type="ECO:0000313" key="2">
    <source>
        <dbReference type="EMBL" id="STZ26906.1"/>
    </source>
</evidence>
<keyword evidence="2" id="KW-0449">Lipoprotein</keyword>
<proteinExistence type="predicted"/>
<organism evidence="2 3">
    <name type="scientific">Myroides odoratus</name>
    <name type="common">Flavobacterium odoratum</name>
    <dbReference type="NCBI Taxonomy" id="256"/>
    <lineage>
        <taxon>Bacteria</taxon>
        <taxon>Pseudomonadati</taxon>
        <taxon>Bacteroidota</taxon>
        <taxon>Flavobacteriia</taxon>
        <taxon>Flavobacteriales</taxon>
        <taxon>Flavobacteriaceae</taxon>
        <taxon>Myroides</taxon>
    </lineage>
</organism>
<sequence>MSILFKILIENINSYQKNGSIKSTDIVRDKEHIRLYNHYSFYSDFFTICESGIEVDYCNISKLSCQSDVLYIELKDSKLIKIASSYFEIIYDLLKEIVESKKQFYVALKTWDTLDDNSFIDQNNIDQIIEDKYVKRKWEIVTLIETKQFLMAESKLKGLLGYSTTDILYFSGLLKRNQAKYDNKPKLYYEALQQLFQAHNNNKSNRFLFNVLKNTYLEYKDVFFDIPLAYRKFIFITDGFYGFPNTGFCVLLNRIVMDSQHPLKNTVNTGDLFLPDNLEFPVGHPIDNTLYVVHPYNEKYYIPIDGHEHILFKDRIDEFNNLVQALGATEIKYTRINKKGTNSSRKEDLNIHLKVDGKVNKGALGFNYHDKEDQSLSEAVGYFTGQKFNPKVKPHLPSKLVWYNKETSWQRLFAQRTNGNNLLEVVEEVSSKSLKTVSRQEIININAQLDLLSASINAEIYNEVVLDVQQEFEEIQRIEVVFSPIKDLTTNPAVIEMYQLDDMISYNNKDYQVENLKIDSTVLLSLLNFDNPLQQTKAIEKEKSKSFVLGRNIRIPLRPEYNLYLDMIYVEGGSFIAGTSDADILKISTKNRKRQTSVESFYISKLLVDCKMAFLLLENKYPVEDSNLPFKFNNSKKRNWEVFIKELNELTSLNFTLLSIDEWEYAAKGGVKTKGFKYSGGNNLTDVGISLATKTYLTHPVGSRLPNELEIFDMSGNLYERVLDPNFTYNVKGGMWSSSEIYCRPSFTFWDVKSINTVLNGGFALRLKLSVKQVQELLVVNDIDTVFTLKVNK</sequence>
<keyword evidence="3" id="KW-1185">Reference proteome</keyword>
<evidence type="ECO:0000313" key="3">
    <source>
        <dbReference type="Proteomes" id="UP000255024"/>
    </source>
</evidence>
<dbReference type="AlphaFoldDB" id="A0A378RIN5"/>
<dbReference type="InterPro" id="IPR042095">
    <property type="entry name" value="SUMF_sf"/>
</dbReference>
<feature type="domain" description="Sulfatase-modifying factor enzyme-like" evidence="1">
    <location>
        <begin position="656"/>
        <end position="724"/>
    </location>
</feature>
<evidence type="ECO:0000259" key="1">
    <source>
        <dbReference type="Pfam" id="PF03781"/>
    </source>
</evidence>
<dbReference type="EMBL" id="UGQL01000001">
    <property type="protein sequence ID" value="STZ26906.1"/>
    <property type="molecule type" value="Genomic_DNA"/>
</dbReference>
<dbReference type="RefSeq" id="WP_115089948.1">
    <property type="nucleotide sequence ID" value="NZ_CP068107.1"/>
</dbReference>
<dbReference type="InterPro" id="IPR016187">
    <property type="entry name" value="CTDL_fold"/>
</dbReference>
<name>A0A378RIN5_MYROD</name>
<dbReference type="Pfam" id="PF03781">
    <property type="entry name" value="FGE-sulfatase"/>
    <property type="match status" value="1"/>
</dbReference>
<dbReference type="Proteomes" id="UP000255024">
    <property type="component" value="Unassembled WGS sequence"/>
</dbReference>
<gene>
    <name evidence="2" type="ORF">NCTC11179_00433</name>
</gene>
<protein>
    <submittedName>
        <fullName evidence="2">Gliding motility-associated lipoprotein GldK</fullName>
    </submittedName>
</protein>
<reference evidence="2 3" key="1">
    <citation type="submission" date="2018-06" db="EMBL/GenBank/DDBJ databases">
        <authorList>
            <consortium name="Pathogen Informatics"/>
            <person name="Doyle S."/>
        </authorList>
    </citation>
    <scope>NUCLEOTIDE SEQUENCE [LARGE SCALE GENOMIC DNA]</scope>
    <source>
        <strain evidence="2 3">NCTC11179</strain>
    </source>
</reference>
<dbReference type="InterPro" id="IPR005532">
    <property type="entry name" value="SUMF_dom"/>
</dbReference>
<accession>A0A378RIN5</accession>
<dbReference type="Gene3D" id="3.90.1580.10">
    <property type="entry name" value="paralog of FGE (formylglycine-generating enzyme)"/>
    <property type="match status" value="1"/>
</dbReference>
<dbReference type="SUPFAM" id="SSF56436">
    <property type="entry name" value="C-type lectin-like"/>
    <property type="match status" value="1"/>
</dbReference>